<feature type="transmembrane region" description="Helical" evidence="2">
    <location>
        <begin position="121"/>
        <end position="139"/>
    </location>
</feature>
<evidence type="ECO:0000313" key="4">
    <source>
        <dbReference type="Proteomes" id="UP001515100"/>
    </source>
</evidence>
<keyword evidence="2" id="KW-0812">Transmembrane</keyword>
<evidence type="ECO:0000256" key="1">
    <source>
        <dbReference type="SAM" id="MobiDB-lite"/>
    </source>
</evidence>
<accession>A0A641ANL9</accession>
<name>A0A641ANL9_9ACTN</name>
<keyword evidence="2" id="KW-1133">Transmembrane helix</keyword>
<organism evidence="3 4">
    <name type="scientific">Aeromicrobium fastidiosum</name>
    <dbReference type="NCBI Taxonomy" id="52699"/>
    <lineage>
        <taxon>Bacteria</taxon>
        <taxon>Bacillati</taxon>
        <taxon>Actinomycetota</taxon>
        <taxon>Actinomycetes</taxon>
        <taxon>Propionibacteriales</taxon>
        <taxon>Nocardioidaceae</taxon>
        <taxon>Aeromicrobium</taxon>
    </lineage>
</organism>
<feature type="compositionally biased region" description="Low complexity" evidence="1">
    <location>
        <begin position="60"/>
        <end position="78"/>
    </location>
</feature>
<dbReference type="EMBL" id="SDPP02000001">
    <property type="protein sequence ID" value="KAA1379680.1"/>
    <property type="molecule type" value="Genomic_DNA"/>
</dbReference>
<dbReference type="RefSeq" id="WP_129179421.1">
    <property type="nucleotide sequence ID" value="NZ_JAGIOG010000001.1"/>
</dbReference>
<feature type="transmembrane region" description="Helical" evidence="2">
    <location>
        <begin position="6"/>
        <end position="25"/>
    </location>
</feature>
<proteinExistence type="predicted"/>
<dbReference type="Proteomes" id="UP001515100">
    <property type="component" value="Unassembled WGS sequence"/>
</dbReference>
<dbReference type="OrthoDB" id="3218604at2"/>
<keyword evidence="2" id="KW-0472">Membrane</keyword>
<evidence type="ECO:0000256" key="2">
    <source>
        <dbReference type="SAM" id="Phobius"/>
    </source>
</evidence>
<dbReference type="AlphaFoldDB" id="A0A641ANL9"/>
<gene>
    <name evidence="3" type="ORF">ESP62_000175</name>
</gene>
<feature type="transmembrane region" description="Helical" evidence="2">
    <location>
        <begin position="97"/>
        <end position="115"/>
    </location>
</feature>
<sequence length="302" mass="32453">MGSSSGLIIAFVVVVWAAYFIPLALRRYDEASKNASVETTGSLSRVIRRPARPQVEVAETAPAPTKTTAAPRATSRPARTADRPASRLAAKRRRRTLLSLLLVTAVVGGVAGFGVISPVWLAAPVALVVAWLVACRVQVRSERGLARQRPSSAKGRRLRLPHGRLPKIDLAKATAVVARPKTQRTAGSSAAVEEDTVIVSGQFEDIDPGRKHEMEDVPLEADALDDKIVIAVPSVSTAGEALWDPLPVTLPTYVTKPRAGRTVRTIDFSQPHTWTSGHIEGEDVELPQRSGDATEHRRAVGD</sequence>
<protein>
    <submittedName>
        <fullName evidence="3">Uncharacterized protein</fullName>
    </submittedName>
</protein>
<feature type="region of interest" description="Disordered" evidence="1">
    <location>
        <begin position="54"/>
        <end position="88"/>
    </location>
</feature>
<reference evidence="3" key="1">
    <citation type="submission" date="2019-09" db="EMBL/GenBank/DDBJ databases">
        <authorList>
            <person name="Li J."/>
        </authorList>
    </citation>
    <scope>NUCLEOTIDE SEQUENCE [LARGE SCALE GENOMIC DNA]</scope>
    <source>
        <strain evidence="3">NRBC 14897</strain>
    </source>
</reference>
<keyword evidence="4" id="KW-1185">Reference proteome</keyword>
<comment type="caution">
    <text evidence="3">The sequence shown here is derived from an EMBL/GenBank/DDBJ whole genome shotgun (WGS) entry which is preliminary data.</text>
</comment>
<evidence type="ECO:0000313" key="3">
    <source>
        <dbReference type="EMBL" id="KAA1379680.1"/>
    </source>
</evidence>